<dbReference type="Proteomes" id="UP000319771">
    <property type="component" value="Unassembled WGS sequence"/>
</dbReference>
<gene>
    <name evidence="1" type="ORF">E6K81_09715</name>
</gene>
<evidence type="ECO:0000313" key="2">
    <source>
        <dbReference type="Proteomes" id="UP000319771"/>
    </source>
</evidence>
<dbReference type="EMBL" id="VBPB01000155">
    <property type="protein sequence ID" value="TMQ71599.1"/>
    <property type="molecule type" value="Genomic_DNA"/>
</dbReference>
<sequence length="81" mass="8989">MDAGLKTDFVVTDQPIFRDGPGKHLWEKTWTFALQRAVPEGVVTMERGMELIAGMEKHTANPEAWVAVAKMLVVVGKKPPQ</sequence>
<name>A0A538U7D0_UNCEI</name>
<accession>A0A538U7D0</accession>
<dbReference type="AlphaFoldDB" id="A0A538U7D0"/>
<organism evidence="1 2">
    <name type="scientific">Eiseniibacteriota bacterium</name>
    <dbReference type="NCBI Taxonomy" id="2212470"/>
    <lineage>
        <taxon>Bacteria</taxon>
        <taxon>Candidatus Eiseniibacteriota</taxon>
    </lineage>
</organism>
<reference evidence="1 2" key="1">
    <citation type="journal article" date="2019" name="Nat. Microbiol.">
        <title>Mediterranean grassland soil C-N compound turnover is dependent on rainfall and depth, and is mediated by genomically divergent microorganisms.</title>
        <authorList>
            <person name="Diamond S."/>
            <person name="Andeer P.F."/>
            <person name="Li Z."/>
            <person name="Crits-Christoph A."/>
            <person name="Burstein D."/>
            <person name="Anantharaman K."/>
            <person name="Lane K.R."/>
            <person name="Thomas B.C."/>
            <person name="Pan C."/>
            <person name="Northen T.R."/>
            <person name="Banfield J.F."/>
        </authorList>
    </citation>
    <scope>NUCLEOTIDE SEQUENCE [LARGE SCALE GENOMIC DNA]</scope>
    <source>
        <strain evidence="1">WS_11</strain>
    </source>
</reference>
<proteinExistence type="predicted"/>
<evidence type="ECO:0000313" key="1">
    <source>
        <dbReference type="EMBL" id="TMQ71599.1"/>
    </source>
</evidence>
<comment type="caution">
    <text evidence="1">The sequence shown here is derived from an EMBL/GenBank/DDBJ whole genome shotgun (WGS) entry which is preliminary data.</text>
</comment>
<protein>
    <submittedName>
        <fullName evidence="1">Uncharacterized protein</fullName>
    </submittedName>
</protein>